<comment type="caution">
    <text evidence="2">The sequence shown here is derived from an EMBL/GenBank/DDBJ whole genome shotgun (WGS) entry which is preliminary data.</text>
</comment>
<protein>
    <submittedName>
        <fullName evidence="2">Uncharacterized protein</fullName>
    </submittedName>
</protein>
<feature type="compositionally biased region" description="Basic and acidic residues" evidence="1">
    <location>
        <begin position="27"/>
        <end position="38"/>
    </location>
</feature>
<reference evidence="2 3" key="1">
    <citation type="submission" date="2024-06" db="EMBL/GenBank/DDBJ databases">
        <authorList>
            <person name="Kim D.-U."/>
        </authorList>
    </citation>
    <scope>NUCLEOTIDE SEQUENCE [LARGE SCALE GENOMIC DNA]</scope>
    <source>
        <strain evidence="2 3">KACC15460</strain>
    </source>
</reference>
<name>A0ABV2DM67_9HYPH</name>
<gene>
    <name evidence="2" type="ORF">ABVQ20_29845</name>
</gene>
<organism evidence="2 3">
    <name type="scientific">Mesorhizobium shangrilense</name>
    <dbReference type="NCBI Taxonomy" id="460060"/>
    <lineage>
        <taxon>Bacteria</taxon>
        <taxon>Pseudomonadati</taxon>
        <taxon>Pseudomonadota</taxon>
        <taxon>Alphaproteobacteria</taxon>
        <taxon>Hyphomicrobiales</taxon>
        <taxon>Phyllobacteriaceae</taxon>
        <taxon>Mesorhizobium</taxon>
    </lineage>
</organism>
<feature type="region of interest" description="Disordered" evidence="1">
    <location>
        <begin position="19"/>
        <end position="38"/>
    </location>
</feature>
<dbReference type="Proteomes" id="UP001548832">
    <property type="component" value="Unassembled WGS sequence"/>
</dbReference>
<accession>A0ABV2DM67</accession>
<evidence type="ECO:0000256" key="1">
    <source>
        <dbReference type="SAM" id="MobiDB-lite"/>
    </source>
</evidence>
<dbReference type="RefSeq" id="WP_354463289.1">
    <property type="nucleotide sequence ID" value="NZ_JBEWSZ010000003.1"/>
</dbReference>
<dbReference type="EMBL" id="JBEWSZ010000003">
    <property type="protein sequence ID" value="MET2831177.1"/>
    <property type="molecule type" value="Genomic_DNA"/>
</dbReference>
<proteinExistence type="predicted"/>
<evidence type="ECO:0000313" key="3">
    <source>
        <dbReference type="Proteomes" id="UP001548832"/>
    </source>
</evidence>
<sequence length="85" mass="9190">MEIADRQFCNLIGAGAAARRTPGKRQGNREQIEAKHPNDTKALQKFNKSLSAQVFTSDCTCGNNESGSYLGMATNVDASESRLVL</sequence>
<evidence type="ECO:0000313" key="2">
    <source>
        <dbReference type="EMBL" id="MET2831177.1"/>
    </source>
</evidence>
<keyword evidence="3" id="KW-1185">Reference proteome</keyword>